<comment type="caution">
    <text evidence="5">The sequence shown here is derived from an EMBL/GenBank/DDBJ whole genome shotgun (WGS) entry which is preliminary data.</text>
</comment>
<dbReference type="Proteomes" id="UP000813462">
    <property type="component" value="Unassembled WGS sequence"/>
</dbReference>
<dbReference type="EMBL" id="JAEACU010000003">
    <property type="protein sequence ID" value="KAH7536712.1"/>
    <property type="molecule type" value="Genomic_DNA"/>
</dbReference>
<proteinExistence type="inferred from homology"/>
<keyword evidence="2" id="KW-0808">Transferase</keyword>
<comment type="similarity">
    <text evidence="1">Belongs to the plant acyltransferase family.</text>
</comment>
<evidence type="ECO:0000256" key="2">
    <source>
        <dbReference type="ARBA" id="ARBA00022679"/>
    </source>
</evidence>
<dbReference type="Gene3D" id="3.30.559.10">
    <property type="entry name" value="Chloramphenicol acetyltransferase-like domain"/>
    <property type="match status" value="2"/>
</dbReference>
<evidence type="ECO:0000256" key="3">
    <source>
        <dbReference type="ARBA" id="ARBA00023315"/>
    </source>
</evidence>
<evidence type="ECO:0008006" key="7">
    <source>
        <dbReference type="Google" id="ProtNLM"/>
    </source>
</evidence>
<dbReference type="PANTHER" id="PTHR31623:SF17">
    <property type="entry name" value="F21J9.9"/>
    <property type="match status" value="1"/>
</dbReference>
<organism evidence="5 6">
    <name type="scientific">Ziziphus jujuba var. spinosa</name>
    <dbReference type="NCBI Taxonomy" id="714518"/>
    <lineage>
        <taxon>Eukaryota</taxon>
        <taxon>Viridiplantae</taxon>
        <taxon>Streptophyta</taxon>
        <taxon>Embryophyta</taxon>
        <taxon>Tracheophyta</taxon>
        <taxon>Spermatophyta</taxon>
        <taxon>Magnoliopsida</taxon>
        <taxon>eudicotyledons</taxon>
        <taxon>Gunneridae</taxon>
        <taxon>Pentapetalae</taxon>
        <taxon>rosids</taxon>
        <taxon>fabids</taxon>
        <taxon>Rosales</taxon>
        <taxon>Rhamnaceae</taxon>
        <taxon>Paliureae</taxon>
        <taxon>Ziziphus</taxon>
    </lineage>
</organism>
<keyword evidence="3" id="KW-0012">Acyltransferase</keyword>
<gene>
    <name evidence="5" type="ORF">FEM48_Zijuj03G0015400</name>
</gene>
<dbReference type="PANTHER" id="PTHR31623">
    <property type="entry name" value="F21J9.9"/>
    <property type="match status" value="1"/>
</dbReference>
<keyword evidence="4" id="KW-0472">Membrane</keyword>
<reference evidence="5" key="1">
    <citation type="journal article" date="2021" name="Front. Plant Sci.">
        <title>Chromosome-Scale Genome Assembly for Chinese Sour Jujube and Insights Into Its Genome Evolution and Domestication Signature.</title>
        <authorList>
            <person name="Shen L.-Y."/>
            <person name="Luo H."/>
            <person name="Wang X.-L."/>
            <person name="Wang X.-M."/>
            <person name="Qiu X.-J."/>
            <person name="Liu H."/>
            <person name="Zhou S.-S."/>
            <person name="Jia K.-H."/>
            <person name="Nie S."/>
            <person name="Bao Y.-T."/>
            <person name="Zhang R.-G."/>
            <person name="Yun Q.-Z."/>
            <person name="Chai Y.-H."/>
            <person name="Lu J.-Y."/>
            <person name="Li Y."/>
            <person name="Zhao S.-W."/>
            <person name="Mao J.-F."/>
            <person name="Jia S.-G."/>
            <person name="Mao Y.-M."/>
        </authorList>
    </citation>
    <scope>NUCLEOTIDE SEQUENCE</scope>
    <source>
        <strain evidence="5">AT0</strain>
        <tissue evidence="5">Leaf</tissue>
    </source>
</reference>
<protein>
    <recommendedName>
        <fullName evidence="7">BAHD acyltransferase At5g47980-like</fullName>
    </recommendedName>
</protein>
<keyword evidence="4" id="KW-0812">Transmembrane</keyword>
<feature type="transmembrane region" description="Helical" evidence="4">
    <location>
        <begin position="472"/>
        <end position="495"/>
    </location>
</feature>
<dbReference type="InterPro" id="IPR023213">
    <property type="entry name" value="CAT-like_dom_sf"/>
</dbReference>
<name>A0A978VMD7_ZIZJJ</name>
<dbReference type="GO" id="GO:0016746">
    <property type="term" value="F:acyltransferase activity"/>
    <property type="evidence" value="ECO:0007669"/>
    <property type="project" value="UniProtKB-KW"/>
</dbReference>
<dbReference type="Pfam" id="PF02458">
    <property type="entry name" value="Transferase"/>
    <property type="match status" value="1"/>
</dbReference>
<evidence type="ECO:0000313" key="5">
    <source>
        <dbReference type="EMBL" id="KAH7536712.1"/>
    </source>
</evidence>
<evidence type="ECO:0000313" key="6">
    <source>
        <dbReference type="Proteomes" id="UP000813462"/>
    </source>
</evidence>
<accession>A0A978VMD7</accession>
<keyword evidence="4" id="KW-1133">Transmembrane helix</keyword>
<feature type="transmembrane region" description="Helical" evidence="4">
    <location>
        <begin position="437"/>
        <end position="460"/>
    </location>
</feature>
<evidence type="ECO:0000256" key="4">
    <source>
        <dbReference type="SAM" id="Phobius"/>
    </source>
</evidence>
<sequence length="510" mass="57136">MKIEIIRREIIKPSTPTPNDFKKFNLSLLNQLAPPVYTSLLLFYPRNNNDHLTTYQIHQQLKKSVSKTLTRFFPLAGRIESSFSIECHDYGAHYTEARIHYTTLFSFLQQPLDLEKIQLFLPIESNSPKAVSMPLLLVQLTSFECGGVALGMCMSHKLADAAMMFMFVRDWAAITLGNPPEQLPVINFNAASYFPVKDPASFQLPALIFKRAKCVTKRYLFDAKKIASLKAKASSVSVQKPTRTEAITALIWRCAMNASSRLNKGVAKHSVMHHFVNLRRIVEPPISENTLGSLVLYFSTHADQSKVELQDLAAEFNKGIQEFRGREAKRIGGDEAVKVVYEKRKERRELMNKDDTNLFSCTSLCNFNFYEHADFGLGKPIWMTVDSGASLNNNIILSNMREGYGVEAWVTLSEKEMAIFEADPELLSFASSNPSVLIRHGIAVATIVILAGATMAAITGSGDRSKTLRSTLLIRDFIIVVVEVSYNCLMSVFAYSIKCSNVLDVTADEK</sequence>
<dbReference type="AlphaFoldDB" id="A0A978VMD7"/>
<evidence type="ECO:0000256" key="1">
    <source>
        <dbReference type="ARBA" id="ARBA00009861"/>
    </source>
</evidence>